<dbReference type="InterPro" id="IPR034262">
    <property type="entry name" value="TRMT2A_RRM"/>
</dbReference>
<dbReference type="Proteomes" id="UP001152320">
    <property type="component" value="Chromosome 4"/>
</dbReference>
<feature type="compositionally biased region" description="Basic and acidic residues" evidence="7">
    <location>
        <begin position="12"/>
        <end position="40"/>
    </location>
</feature>
<comment type="caution">
    <text evidence="8">The sequence shown here is derived from an EMBL/GenBank/DDBJ whole genome shotgun (WGS) entry which is preliminary data.</text>
</comment>
<evidence type="ECO:0000256" key="5">
    <source>
        <dbReference type="ARBA" id="ARBA00047278"/>
    </source>
</evidence>
<feature type="binding site" evidence="6">
    <location>
        <position position="527"/>
    </location>
    <ligand>
        <name>S-adenosyl-L-methionine</name>
        <dbReference type="ChEBI" id="CHEBI:59789"/>
    </ligand>
</feature>
<dbReference type="EC" id="2.1.1.35" evidence="4"/>
<dbReference type="Gene3D" id="3.30.70.330">
    <property type="match status" value="1"/>
</dbReference>
<dbReference type="OrthoDB" id="10250660at2759"/>
<dbReference type="InterPro" id="IPR029063">
    <property type="entry name" value="SAM-dependent_MTases_sf"/>
</dbReference>
<feature type="compositionally biased region" description="Polar residues" evidence="7">
    <location>
        <begin position="43"/>
        <end position="61"/>
    </location>
</feature>
<dbReference type="Gene3D" id="2.40.50.1070">
    <property type="match status" value="1"/>
</dbReference>
<evidence type="ECO:0000313" key="9">
    <source>
        <dbReference type="Proteomes" id="UP001152320"/>
    </source>
</evidence>
<dbReference type="GO" id="GO:0006396">
    <property type="term" value="P:RNA processing"/>
    <property type="evidence" value="ECO:0007669"/>
    <property type="project" value="InterPro"/>
</dbReference>
<dbReference type="PANTHER" id="PTHR45904">
    <property type="entry name" value="TRNA (URACIL-5-)-METHYLTRANSFERASE"/>
    <property type="match status" value="1"/>
</dbReference>
<gene>
    <name evidence="8" type="ORF">HOLleu_11078</name>
</gene>
<dbReference type="CDD" id="cd12439">
    <property type="entry name" value="RRM_TRMT2A"/>
    <property type="match status" value="1"/>
</dbReference>
<dbReference type="GO" id="GO:0032259">
    <property type="term" value="P:methylation"/>
    <property type="evidence" value="ECO:0007669"/>
    <property type="project" value="UniProtKB-KW"/>
</dbReference>
<keyword evidence="3 6" id="KW-0949">S-adenosyl-L-methionine</keyword>
<protein>
    <recommendedName>
        <fullName evidence="4">tRNA (uracil(54)-C(5))-methyltransferase</fullName>
        <ecNumber evidence="4">2.1.1.35</ecNumber>
    </recommendedName>
</protein>
<evidence type="ECO:0000256" key="3">
    <source>
        <dbReference type="ARBA" id="ARBA00022691"/>
    </source>
</evidence>
<comment type="caution">
    <text evidence="6">Lacks conserved residue(s) required for the propagation of feature annotation.</text>
</comment>
<dbReference type="EMBL" id="JAIZAY010000004">
    <property type="protein sequence ID" value="KAJ8043810.1"/>
    <property type="molecule type" value="Genomic_DNA"/>
</dbReference>
<feature type="active site" description="Nucleophile" evidence="6">
    <location>
        <position position="555"/>
    </location>
</feature>
<dbReference type="CDD" id="cd02440">
    <property type="entry name" value="AdoMet_MTases"/>
    <property type="match status" value="1"/>
</dbReference>
<evidence type="ECO:0000313" key="8">
    <source>
        <dbReference type="EMBL" id="KAJ8043810.1"/>
    </source>
</evidence>
<dbReference type="PANTHER" id="PTHR45904:SF2">
    <property type="entry name" value="TRNA (URACIL-5-)-METHYLTRANSFERASE HOMOLOG A"/>
    <property type="match status" value="1"/>
</dbReference>
<evidence type="ECO:0000256" key="7">
    <source>
        <dbReference type="SAM" id="MobiDB-lite"/>
    </source>
</evidence>
<sequence>MDQPVYKLNPRIKMEGNKDDDTATSKPEEEKESGKEKEPEGPTSSEASSSVDVNKNESSLDTDPYHYTKRGEFTSEVYKIEIQNLPRHYGFVELKKMLHKLGLNPKKVKGIPKSNYAFVTFSNEEERQNALSVIKGHSWKKRKLTAKIAKPVADPVTCKRKQETEEEEEEEDAKKPKLSVEESVSSAVTPLVNHSYEEQLDMKQKEMEDFISFLTREFDKSIPEMRKWLKQQKAKNDGKCCRVERIKASPVIDGYRNKCEFTIGMSQDGKEKTVGFRVGKYKGGHTAVANPLSCKHLSPASKKVVEGIQKYMDQSSLQFFDPVSHEGHWSLLTVRTTEGSDVMATLQIHPQELTPAQIEEEKDKLRKYFSEGEGVSAGITSLFLQLVGKGLKEKGFETNFHHVSGNSHITEDLLGLKFRISQDAFFQVNTKAAEVLFKTAGEWAQVSSESILLDVCCGTGTIGLSLAQKVKMVIGVEMSQPAVDDAKVNAESNGITNTKYICGKAEDVLNTVTHDIKESEKVIGIVDPPRAGIHQRVIHAIRRCEGMRRLVFLSCNPYAAWGNFVEYGIFLCRPVSIRYKGTPFRLTKVVPVDLFPHTKHCELVLLFQREGEEDVMGDDAVDDGRKKDGSTKTGAPHGSGNHRTL</sequence>
<proteinExistence type="inferred from homology"/>
<comment type="catalytic activity">
    <reaction evidence="5">
        <text>uridine(54) in tRNA + S-adenosyl-L-methionine = 5-methyluridine(54) in tRNA + S-adenosyl-L-homocysteine + H(+)</text>
        <dbReference type="Rhea" id="RHEA:42712"/>
        <dbReference type="Rhea" id="RHEA-COMP:10167"/>
        <dbReference type="Rhea" id="RHEA-COMP:10193"/>
        <dbReference type="ChEBI" id="CHEBI:15378"/>
        <dbReference type="ChEBI" id="CHEBI:57856"/>
        <dbReference type="ChEBI" id="CHEBI:59789"/>
        <dbReference type="ChEBI" id="CHEBI:65315"/>
        <dbReference type="ChEBI" id="CHEBI:74447"/>
        <dbReference type="EC" id="2.1.1.35"/>
    </reaction>
    <physiologicalReaction direction="left-to-right" evidence="5">
        <dbReference type="Rhea" id="RHEA:42713"/>
    </physiologicalReaction>
</comment>
<dbReference type="PROSITE" id="PS51687">
    <property type="entry name" value="SAM_MT_RNA_M5U"/>
    <property type="match status" value="1"/>
</dbReference>
<reference evidence="8" key="1">
    <citation type="submission" date="2021-10" db="EMBL/GenBank/DDBJ databases">
        <title>Tropical sea cucumber genome reveals ecological adaptation and Cuvierian tubules defense mechanism.</title>
        <authorList>
            <person name="Chen T."/>
        </authorList>
    </citation>
    <scope>NUCLEOTIDE SEQUENCE</scope>
    <source>
        <strain evidence="8">Nanhai2018</strain>
        <tissue evidence="8">Muscle</tissue>
    </source>
</reference>
<keyword evidence="1 6" id="KW-0489">Methyltransferase</keyword>
<evidence type="ECO:0000256" key="2">
    <source>
        <dbReference type="ARBA" id="ARBA00022679"/>
    </source>
</evidence>
<dbReference type="InterPro" id="IPR045850">
    <property type="entry name" value="TRM2_met"/>
</dbReference>
<dbReference type="SUPFAM" id="SSF54928">
    <property type="entry name" value="RNA-binding domain, RBD"/>
    <property type="match status" value="1"/>
</dbReference>
<dbReference type="GO" id="GO:0003723">
    <property type="term" value="F:RNA binding"/>
    <property type="evidence" value="ECO:0007669"/>
    <property type="project" value="TreeGrafter"/>
</dbReference>
<evidence type="ECO:0000256" key="4">
    <source>
        <dbReference type="ARBA" id="ARBA00033763"/>
    </source>
</evidence>
<keyword evidence="2 6" id="KW-0808">Transferase</keyword>
<dbReference type="AlphaFoldDB" id="A0A9Q1CF69"/>
<dbReference type="Pfam" id="PF05958">
    <property type="entry name" value="tRNA_U5-meth_tr"/>
    <property type="match status" value="1"/>
</dbReference>
<evidence type="ECO:0000256" key="6">
    <source>
        <dbReference type="PROSITE-ProRule" id="PRU01024"/>
    </source>
</evidence>
<dbReference type="GO" id="GO:0030697">
    <property type="term" value="F:tRNA (uracil(54)-C5)-methyltransferase activity, S-adenosyl methionine-dependent"/>
    <property type="evidence" value="ECO:0007669"/>
    <property type="project" value="UniProtKB-EC"/>
</dbReference>
<dbReference type="InterPro" id="IPR035979">
    <property type="entry name" value="RBD_domain_sf"/>
</dbReference>
<evidence type="ECO:0000256" key="1">
    <source>
        <dbReference type="ARBA" id="ARBA00022603"/>
    </source>
</evidence>
<accession>A0A9Q1CF69</accession>
<dbReference type="InterPro" id="IPR010280">
    <property type="entry name" value="U5_MeTrfase_fam"/>
</dbReference>
<feature type="region of interest" description="Disordered" evidence="7">
    <location>
        <begin position="155"/>
        <end position="182"/>
    </location>
</feature>
<feature type="region of interest" description="Disordered" evidence="7">
    <location>
        <begin position="616"/>
        <end position="645"/>
    </location>
</feature>
<feature type="region of interest" description="Disordered" evidence="7">
    <location>
        <begin position="1"/>
        <end position="67"/>
    </location>
</feature>
<dbReference type="Gene3D" id="3.40.50.150">
    <property type="entry name" value="Vaccinia Virus protein VP39"/>
    <property type="match status" value="1"/>
</dbReference>
<feature type="binding site" evidence="6">
    <location>
        <position position="477"/>
    </location>
    <ligand>
        <name>S-adenosyl-L-methionine</name>
        <dbReference type="ChEBI" id="CHEBI:59789"/>
    </ligand>
</feature>
<comment type="similarity">
    <text evidence="6">Belongs to the class I-like SAM-binding methyltransferase superfamily. RNA M5U methyltransferase family.</text>
</comment>
<feature type="binding site" evidence="6">
    <location>
        <position position="427"/>
    </location>
    <ligand>
        <name>S-adenosyl-L-methionine</name>
        <dbReference type="ChEBI" id="CHEBI:59789"/>
    </ligand>
</feature>
<name>A0A9Q1CF69_HOLLE</name>
<dbReference type="InterPro" id="IPR012677">
    <property type="entry name" value="Nucleotide-bd_a/b_plait_sf"/>
</dbReference>
<dbReference type="SUPFAM" id="SSF53335">
    <property type="entry name" value="S-adenosyl-L-methionine-dependent methyltransferases"/>
    <property type="match status" value="1"/>
</dbReference>
<organism evidence="8 9">
    <name type="scientific">Holothuria leucospilota</name>
    <name type="common">Black long sea cucumber</name>
    <name type="synonym">Mertensiothuria leucospilota</name>
    <dbReference type="NCBI Taxonomy" id="206669"/>
    <lineage>
        <taxon>Eukaryota</taxon>
        <taxon>Metazoa</taxon>
        <taxon>Echinodermata</taxon>
        <taxon>Eleutherozoa</taxon>
        <taxon>Echinozoa</taxon>
        <taxon>Holothuroidea</taxon>
        <taxon>Aspidochirotacea</taxon>
        <taxon>Aspidochirotida</taxon>
        <taxon>Holothuriidae</taxon>
        <taxon>Holothuria</taxon>
    </lineage>
</organism>
<keyword evidence="9" id="KW-1185">Reference proteome</keyword>